<organism evidence="5">
    <name type="scientific">Arthrobacter sp. K5</name>
    <dbReference type="NCBI Taxonomy" id="2839623"/>
    <lineage>
        <taxon>Bacteria</taxon>
        <taxon>Bacillati</taxon>
        <taxon>Actinomycetota</taxon>
        <taxon>Actinomycetes</taxon>
        <taxon>Micrococcales</taxon>
        <taxon>Micrococcaceae</taxon>
        <taxon>Arthrobacter</taxon>
    </lineage>
</organism>
<dbReference type="PROSITE" id="PS00455">
    <property type="entry name" value="AMP_BINDING"/>
    <property type="match status" value="1"/>
</dbReference>
<dbReference type="EMBL" id="CP159279">
    <property type="protein sequence ID" value="XCH11702.1"/>
    <property type="molecule type" value="Genomic_DNA"/>
</dbReference>
<reference evidence="5" key="1">
    <citation type="submission" date="2024-06" db="EMBL/GenBank/DDBJ databases">
        <title>Biodegradation of dimethachlon by Arthrobacter sp. K5: mechanistic insights and ecological implications.</title>
        <authorList>
            <person name="Hu S."/>
            <person name="Lu P."/>
        </authorList>
    </citation>
    <scope>NUCLEOTIDE SEQUENCE</scope>
    <source>
        <strain evidence="5">K5</strain>
    </source>
</reference>
<proteinExistence type="predicted"/>
<dbReference type="InterPro" id="IPR020806">
    <property type="entry name" value="PKS_PP-bd"/>
</dbReference>
<evidence type="ECO:0000313" key="5">
    <source>
        <dbReference type="EMBL" id="XCH11702.1"/>
    </source>
</evidence>
<dbReference type="SMART" id="SM00823">
    <property type="entry name" value="PKS_PP"/>
    <property type="match status" value="1"/>
</dbReference>
<dbReference type="CDD" id="cd05930">
    <property type="entry name" value="A_NRPS"/>
    <property type="match status" value="1"/>
</dbReference>
<dbReference type="AlphaFoldDB" id="A0AAU8EPX2"/>
<dbReference type="Gene3D" id="3.30.559.30">
    <property type="entry name" value="Nonribosomal peptide synthetase, condensation domain"/>
    <property type="match status" value="1"/>
</dbReference>
<evidence type="ECO:0000256" key="2">
    <source>
        <dbReference type="ARBA" id="ARBA00022553"/>
    </source>
</evidence>
<feature type="compositionally biased region" description="Low complexity" evidence="3">
    <location>
        <begin position="1"/>
        <end position="14"/>
    </location>
</feature>
<dbReference type="Pfam" id="PF00501">
    <property type="entry name" value="AMP-binding"/>
    <property type="match status" value="1"/>
</dbReference>
<dbReference type="Gene3D" id="3.40.50.12780">
    <property type="entry name" value="N-terminal domain of ligase-like"/>
    <property type="match status" value="1"/>
</dbReference>
<dbReference type="InterPro" id="IPR010071">
    <property type="entry name" value="AA_adenyl_dom"/>
</dbReference>
<gene>
    <name evidence="5" type="ORF">ABRP34_01415</name>
</gene>
<accession>A0AAU8EPX2</accession>
<dbReference type="SUPFAM" id="SSF52777">
    <property type="entry name" value="CoA-dependent acyltransferases"/>
    <property type="match status" value="1"/>
</dbReference>
<dbReference type="InterPro" id="IPR009081">
    <property type="entry name" value="PP-bd_ACP"/>
</dbReference>
<evidence type="ECO:0000256" key="3">
    <source>
        <dbReference type="SAM" id="MobiDB-lite"/>
    </source>
</evidence>
<keyword evidence="1" id="KW-0596">Phosphopantetheine</keyword>
<dbReference type="Gene3D" id="1.10.1200.10">
    <property type="entry name" value="ACP-like"/>
    <property type="match status" value="1"/>
</dbReference>
<dbReference type="GO" id="GO:0044550">
    <property type="term" value="P:secondary metabolite biosynthetic process"/>
    <property type="evidence" value="ECO:0007669"/>
    <property type="project" value="TreeGrafter"/>
</dbReference>
<dbReference type="RefSeq" id="WP_353711962.1">
    <property type="nucleotide sequence ID" value="NZ_CP159279.1"/>
</dbReference>
<dbReference type="Gene3D" id="3.30.300.30">
    <property type="match status" value="1"/>
</dbReference>
<dbReference type="Pfam" id="PF13193">
    <property type="entry name" value="AMP-binding_C"/>
    <property type="match status" value="1"/>
</dbReference>
<dbReference type="InterPro" id="IPR020845">
    <property type="entry name" value="AMP-binding_CS"/>
</dbReference>
<dbReference type="GO" id="GO:0043041">
    <property type="term" value="P:amino acid activation for nonribosomal peptide biosynthetic process"/>
    <property type="evidence" value="ECO:0007669"/>
    <property type="project" value="TreeGrafter"/>
</dbReference>
<dbReference type="InterPro" id="IPR042099">
    <property type="entry name" value="ANL_N_sf"/>
</dbReference>
<dbReference type="InterPro" id="IPR036736">
    <property type="entry name" value="ACP-like_sf"/>
</dbReference>
<dbReference type="GO" id="GO:0031177">
    <property type="term" value="F:phosphopantetheine binding"/>
    <property type="evidence" value="ECO:0007669"/>
    <property type="project" value="InterPro"/>
</dbReference>
<name>A0AAU8EPX2_9MICC</name>
<protein>
    <submittedName>
        <fullName evidence="5">Amino acid adenylation domain-containing protein</fullName>
    </submittedName>
</protein>
<dbReference type="PANTHER" id="PTHR45527">
    <property type="entry name" value="NONRIBOSOMAL PEPTIDE SYNTHETASE"/>
    <property type="match status" value="1"/>
</dbReference>
<dbReference type="PANTHER" id="PTHR45527:SF1">
    <property type="entry name" value="FATTY ACID SYNTHASE"/>
    <property type="match status" value="1"/>
</dbReference>
<feature type="region of interest" description="Disordered" evidence="3">
    <location>
        <begin position="1"/>
        <end position="52"/>
    </location>
</feature>
<dbReference type="GO" id="GO:0005737">
    <property type="term" value="C:cytoplasm"/>
    <property type="evidence" value="ECO:0007669"/>
    <property type="project" value="TreeGrafter"/>
</dbReference>
<feature type="region of interest" description="Disordered" evidence="3">
    <location>
        <begin position="846"/>
        <end position="878"/>
    </location>
</feature>
<dbReference type="NCBIfam" id="TIGR01733">
    <property type="entry name" value="AA-adenyl-dom"/>
    <property type="match status" value="1"/>
</dbReference>
<dbReference type="Pfam" id="PF00550">
    <property type="entry name" value="PP-binding"/>
    <property type="match status" value="1"/>
</dbReference>
<evidence type="ECO:0000256" key="1">
    <source>
        <dbReference type="ARBA" id="ARBA00022450"/>
    </source>
</evidence>
<dbReference type="InterPro" id="IPR045851">
    <property type="entry name" value="AMP-bd_C_sf"/>
</dbReference>
<sequence length="878" mass="94223">MTTTTTATSALTCRTADRPPGQDRTAPAGAAPTAIPRWTQEHRSGQGRRPGRGRIEVAVPEDLRQAVLTLSRMLDATPASIWLAAHARVLQALSGETEVTTGWKDASGTWPCELDLRVGSWHALVSSARTRQVRAHAERAGGPQAGRPPASGTYEVVFSTGPDEDSGLAEGLVLGVSLRAAAGGEALSLRYRRDVLDEDAALRIAGYHLSAVRHLVADPESDPGDVDLVGPEERRLQLEQLAGPVRPRPRRRFHELFEERVRQHPGRIAAVQDTREWTYAELNARANRLARALLARGLGAEDIVAVVAERDLEWMAAVIGIFKAGGAYLPIEPHFPADRIARTLTRAGARAVLTEGGSTTTLDEALEGMPAVTKVLFEDIEAEGHPAGDLGMEIRPDQLAYVYFTSGSTGEPKGAMCEHDGMVNHLYAKIEDLGIRAGDVVAQTAPQCFDISLWQLVSALLVGGRTLIVGQDRILDVERFIDTVERGAVAVFQVVPSYLDAVVAYLGGKPRPLPHLRCVSATGEALKRELVRRWFDVMPDVKLVNAYGLTETSDDTNHEVMSAAPAGGSVPLGPPIPNVRIHILDERQRLVPLGAPGEIAFSGVCVGRGYINDPERTAQAYSTDPYVDGARLYRAGDYGRWSPDGKLEYLGRRDNQVKISGFRIEIGDIENALLRVPGVRDGAVVVGEGSGQSRFLVAFYSGNRQLEVDEIRSGMAARVPGYMVPSAYRWQESLPLTGNGKIDRKALTRMAREVVPEAGAATEPLSGTERRLAEAWATVLGLPVGRIGGQDSFFALGGTSLSAVKLAVLLKRAVSIKDIMQTPILADLAALLEASSLTGAAVPSAPRAAGSAAEPDSMAPVGGPVGHSHQLPMKRKDF</sequence>
<dbReference type="SUPFAM" id="SSF56801">
    <property type="entry name" value="Acetyl-CoA synthetase-like"/>
    <property type="match status" value="1"/>
</dbReference>
<feature type="domain" description="Carrier" evidence="4">
    <location>
        <begin position="763"/>
        <end position="842"/>
    </location>
</feature>
<feature type="compositionally biased region" description="Low complexity" evidence="3">
    <location>
        <begin position="25"/>
        <end position="34"/>
    </location>
</feature>
<dbReference type="PROSITE" id="PS50075">
    <property type="entry name" value="CARRIER"/>
    <property type="match status" value="1"/>
</dbReference>
<dbReference type="InterPro" id="IPR000873">
    <property type="entry name" value="AMP-dep_synth/lig_dom"/>
</dbReference>
<evidence type="ECO:0000259" key="4">
    <source>
        <dbReference type="PROSITE" id="PS50075"/>
    </source>
</evidence>
<dbReference type="SUPFAM" id="SSF47336">
    <property type="entry name" value="ACP-like"/>
    <property type="match status" value="1"/>
</dbReference>
<keyword evidence="2" id="KW-0597">Phosphoprotein</keyword>
<dbReference type="FunFam" id="3.40.50.980:FF:000001">
    <property type="entry name" value="Non-ribosomal peptide synthetase"/>
    <property type="match status" value="1"/>
</dbReference>
<dbReference type="InterPro" id="IPR025110">
    <property type="entry name" value="AMP-bd_C"/>
</dbReference>